<name>A0A2S8AGL3_9FLAO</name>
<dbReference type="Pfam" id="PF00977">
    <property type="entry name" value="His_biosynth"/>
    <property type="match status" value="1"/>
</dbReference>
<keyword evidence="6 9" id="KW-0028">Amino-acid biosynthesis</keyword>
<dbReference type="EMBL" id="PSZM01000001">
    <property type="protein sequence ID" value="PQL95438.1"/>
    <property type="molecule type" value="Genomic_DNA"/>
</dbReference>
<evidence type="ECO:0000256" key="4">
    <source>
        <dbReference type="ARBA" id="ARBA00009667"/>
    </source>
</evidence>
<dbReference type="InterPro" id="IPR023016">
    <property type="entry name" value="HisA/PriA"/>
</dbReference>
<organism evidence="12 13">
    <name type="scientific">Apibacter adventoris</name>
    <dbReference type="NCBI Taxonomy" id="1679466"/>
    <lineage>
        <taxon>Bacteria</taxon>
        <taxon>Pseudomonadati</taxon>
        <taxon>Bacteroidota</taxon>
        <taxon>Flavobacteriia</taxon>
        <taxon>Flavobacteriales</taxon>
        <taxon>Weeksellaceae</taxon>
        <taxon>Apibacter</taxon>
    </lineage>
</organism>
<dbReference type="HAMAP" id="MF_01014">
    <property type="entry name" value="HisA"/>
    <property type="match status" value="1"/>
</dbReference>
<comment type="pathway">
    <text evidence="3 9 11">Amino-acid biosynthesis; L-histidine biosynthesis; L-histidine from 5-phospho-alpha-D-ribose 1-diphosphate: step 4/9.</text>
</comment>
<keyword evidence="5 9" id="KW-0963">Cytoplasm</keyword>
<evidence type="ECO:0000313" key="13">
    <source>
        <dbReference type="Proteomes" id="UP000238042"/>
    </source>
</evidence>
<dbReference type="AlphaFoldDB" id="A0A2S8AGL3"/>
<comment type="similarity">
    <text evidence="4 9 10">Belongs to the HisA/HisF family.</text>
</comment>
<feature type="active site" description="Proton acceptor" evidence="9">
    <location>
        <position position="8"/>
    </location>
</feature>
<dbReference type="Proteomes" id="UP000238042">
    <property type="component" value="Unassembled WGS sequence"/>
</dbReference>
<evidence type="ECO:0000313" key="12">
    <source>
        <dbReference type="EMBL" id="PQL95438.1"/>
    </source>
</evidence>
<gene>
    <name evidence="9 12" type="primary">hisA</name>
    <name evidence="12" type="ORF">C4S77_01185</name>
</gene>
<dbReference type="FunFam" id="3.20.20.70:FF:000009">
    <property type="entry name" value="1-(5-phosphoribosyl)-5-[(5-phosphoribosylamino)methylideneamino] imidazole-4-carboxamide isomerase"/>
    <property type="match status" value="1"/>
</dbReference>
<dbReference type="EC" id="5.3.1.16" evidence="9 11"/>
<accession>A0A2S8AGL3</accession>
<comment type="subcellular location">
    <subcellularLocation>
        <location evidence="2 9 11">Cytoplasm</location>
    </subcellularLocation>
</comment>
<dbReference type="PANTHER" id="PTHR43090">
    <property type="entry name" value="1-(5-PHOSPHORIBOSYL)-5-[(5-PHOSPHORIBOSYLAMINO)METHYLIDENEAMINO] IMIDAZOLE-4-CARBOXAMIDE ISOMERASE"/>
    <property type="match status" value="1"/>
</dbReference>
<dbReference type="InterPro" id="IPR044524">
    <property type="entry name" value="Isoase_HisA-like"/>
</dbReference>
<dbReference type="InterPro" id="IPR006062">
    <property type="entry name" value="His_biosynth"/>
</dbReference>
<keyword evidence="8 9" id="KW-0413">Isomerase</keyword>
<evidence type="ECO:0000256" key="2">
    <source>
        <dbReference type="ARBA" id="ARBA00004496"/>
    </source>
</evidence>
<sequence>MRIIPAIDLINGKCVRLTKGDYSTEKIYREDPLDAAKEFEDAGIKYLHLVDLDGAKSSRIINYKTLYKIASQTSLKIDFGGGLKSDEDLKIAFENGASQITGGSIAVKNPKLFQSWLTTYGSDKIILGADCKNRMIATQGWMVSSSFDVVDFIESYEKKGISYVVCTDISKDGMLEGTSNDLYKEILQKTSVKLIASGGVSSINDLYRLKEMGCEGAIVGKAIYEKKITINDLRILIDKL</sequence>
<dbReference type="Gene3D" id="3.20.20.70">
    <property type="entry name" value="Aldolase class I"/>
    <property type="match status" value="1"/>
</dbReference>
<dbReference type="PANTHER" id="PTHR43090:SF2">
    <property type="entry name" value="1-(5-PHOSPHORIBOSYL)-5-[(5-PHOSPHORIBOSYLAMINO)METHYLIDENEAMINO] IMIDAZOLE-4-CARBOXAMIDE ISOMERASE"/>
    <property type="match status" value="1"/>
</dbReference>
<dbReference type="SUPFAM" id="SSF51366">
    <property type="entry name" value="Ribulose-phoshate binding barrel"/>
    <property type="match status" value="1"/>
</dbReference>
<keyword evidence="13" id="KW-1185">Reference proteome</keyword>
<dbReference type="GO" id="GO:0000105">
    <property type="term" value="P:L-histidine biosynthetic process"/>
    <property type="evidence" value="ECO:0007669"/>
    <property type="project" value="UniProtKB-UniRule"/>
</dbReference>
<protein>
    <recommendedName>
        <fullName evidence="9 11">1-(5-phosphoribosyl)-5-[(5-phosphoribosylamino)methylideneamino] imidazole-4-carboxamide isomerase</fullName>
        <ecNumber evidence="9 11">5.3.1.16</ecNumber>
    </recommendedName>
    <alternativeName>
        <fullName evidence="9">Phosphoribosylformimino-5-aminoimidazole carboxamide ribotide isomerase</fullName>
    </alternativeName>
</protein>
<comment type="catalytic activity">
    <reaction evidence="1 9 11">
        <text>1-(5-phospho-beta-D-ribosyl)-5-[(5-phospho-beta-D-ribosylamino)methylideneamino]imidazole-4-carboxamide = 5-[(5-phospho-1-deoxy-D-ribulos-1-ylimino)methylamino]-1-(5-phospho-beta-D-ribosyl)imidazole-4-carboxamide</text>
        <dbReference type="Rhea" id="RHEA:15469"/>
        <dbReference type="ChEBI" id="CHEBI:58435"/>
        <dbReference type="ChEBI" id="CHEBI:58525"/>
        <dbReference type="EC" id="5.3.1.16"/>
    </reaction>
</comment>
<reference evidence="12 13" key="1">
    <citation type="submission" date="2018-02" db="EMBL/GenBank/DDBJ databases">
        <title>Genome sequences of Apibacter spp., gut symbionts of Asian honey bees.</title>
        <authorList>
            <person name="Kwong W.K."/>
            <person name="Steele M.I."/>
            <person name="Moran N.A."/>
        </authorList>
    </citation>
    <scope>NUCLEOTIDE SEQUENCE [LARGE SCALE GENOMIC DNA]</scope>
    <source>
        <strain evidence="13">wkB301</strain>
    </source>
</reference>
<dbReference type="InterPro" id="IPR011060">
    <property type="entry name" value="RibuloseP-bd_barrel"/>
</dbReference>
<evidence type="ECO:0000256" key="7">
    <source>
        <dbReference type="ARBA" id="ARBA00023102"/>
    </source>
</evidence>
<dbReference type="GO" id="GO:0005737">
    <property type="term" value="C:cytoplasm"/>
    <property type="evidence" value="ECO:0007669"/>
    <property type="project" value="UniProtKB-SubCell"/>
</dbReference>
<keyword evidence="7 9" id="KW-0368">Histidine biosynthesis</keyword>
<dbReference type="CDD" id="cd04732">
    <property type="entry name" value="HisA"/>
    <property type="match status" value="1"/>
</dbReference>
<dbReference type="InterPro" id="IPR013785">
    <property type="entry name" value="Aldolase_TIM"/>
</dbReference>
<evidence type="ECO:0000256" key="8">
    <source>
        <dbReference type="ARBA" id="ARBA00023235"/>
    </source>
</evidence>
<dbReference type="NCBIfam" id="TIGR00007">
    <property type="entry name" value="1-(5-phosphoribosyl)-5-[(5-phosphoribosylamino)methylideneamino]imidazole-4-carboxamide isomerase"/>
    <property type="match status" value="1"/>
</dbReference>
<evidence type="ECO:0000256" key="5">
    <source>
        <dbReference type="ARBA" id="ARBA00022490"/>
    </source>
</evidence>
<dbReference type="GO" id="GO:0000162">
    <property type="term" value="P:L-tryptophan biosynthetic process"/>
    <property type="evidence" value="ECO:0007669"/>
    <property type="project" value="TreeGrafter"/>
</dbReference>
<comment type="caution">
    <text evidence="12">The sequence shown here is derived from an EMBL/GenBank/DDBJ whole genome shotgun (WGS) entry which is preliminary data.</text>
</comment>
<evidence type="ECO:0000256" key="9">
    <source>
        <dbReference type="HAMAP-Rule" id="MF_01014"/>
    </source>
</evidence>
<evidence type="ECO:0000256" key="3">
    <source>
        <dbReference type="ARBA" id="ARBA00005133"/>
    </source>
</evidence>
<dbReference type="GO" id="GO:0003949">
    <property type="term" value="F:1-(5-phosphoribosyl)-5-[(5-phosphoribosylamino)methylideneamino]imidazole-4-carboxamide isomerase activity"/>
    <property type="evidence" value="ECO:0007669"/>
    <property type="project" value="UniProtKB-UniRule"/>
</dbReference>
<dbReference type="OrthoDB" id="9807749at2"/>
<evidence type="ECO:0000256" key="11">
    <source>
        <dbReference type="RuleBase" id="RU003658"/>
    </source>
</evidence>
<dbReference type="InterPro" id="IPR006063">
    <property type="entry name" value="HisA_bact_arch"/>
</dbReference>
<evidence type="ECO:0000256" key="10">
    <source>
        <dbReference type="RuleBase" id="RU003657"/>
    </source>
</evidence>
<dbReference type="UniPathway" id="UPA00031">
    <property type="reaction ID" value="UER00009"/>
</dbReference>
<feature type="active site" description="Proton donor" evidence="9">
    <location>
        <position position="130"/>
    </location>
</feature>
<proteinExistence type="inferred from homology"/>
<evidence type="ECO:0000256" key="1">
    <source>
        <dbReference type="ARBA" id="ARBA00000901"/>
    </source>
</evidence>
<dbReference type="RefSeq" id="WP_105245444.1">
    <property type="nucleotide sequence ID" value="NZ_PSZM01000001.1"/>
</dbReference>
<evidence type="ECO:0000256" key="6">
    <source>
        <dbReference type="ARBA" id="ARBA00022605"/>
    </source>
</evidence>